<feature type="transmembrane region" description="Helical" evidence="1">
    <location>
        <begin position="58"/>
        <end position="81"/>
    </location>
</feature>
<proteinExistence type="predicted"/>
<name>A0ABV1WSL3_9ACTN</name>
<feature type="transmembrane region" description="Helical" evidence="1">
    <location>
        <begin position="88"/>
        <end position="106"/>
    </location>
</feature>
<accession>A0ABV1WSL3</accession>
<evidence type="ECO:0008006" key="4">
    <source>
        <dbReference type="Google" id="ProtNLM"/>
    </source>
</evidence>
<keyword evidence="1" id="KW-0472">Membrane</keyword>
<dbReference type="EMBL" id="JBEPEK010000054">
    <property type="protein sequence ID" value="MER7179857.1"/>
    <property type="molecule type" value="Genomic_DNA"/>
</dbReference>
<evidence type="ECO:0000256" key="1">
    <source>
        <dbReference type="SAM" id="Phobius"/>
    </source>
</evidence>
<dbReference type="RefSeq" id="WP_350779418.1">
    <property type="nucleotide sequence ID" value="NZ_JBEPEK010000054.1"/>
</dbReference>
<dbReference type="Proteomes" id="UP001474181">
    <property type="component" value="Unassembled WGS sequence"/>
</dbReference>
<organism evidence="2 3">
    <name type="scientific">Streptomyces hyaluromycini</name>
    <dbReference type="NCBI Taxonomy" id="1377993"/>
    <lineage>
        <taxon>Bacteria</taxon>
        <taxon>Bacillati</taxon>
        <taxon>Actinomycetota</taxon>
        <taxon>Actinomycetes</taxon>
        <taxon>Kitasatosporales</taxon>
        <taxon>Streptomycetaceae</taxon>
        <taxon>Streptomyces</taxon>
    </lineage>
</organism>
<gene>
    <name evidence="2" type="ORF">ABT404_10310</name>
</gene>
<reference evidence="2 3" key="1">
    <citation type="submission" date="2024-06" db="EMBL/GenBank/DDBJ databases">
        <title>The Natural Products Discovery Center: Release of the First 8490 Sequenced Strains for Exploring Actinobacteria Biosynthetic Diversity.</title>
        <authorList>
            <person name="Kalkreuter E."/>
            <person name="Kautsar S.A."/>
            <person name="Yang D."/>
            <person name="Bader C.D."/>
            <person name="Teijaro C.N."/>
            <person name="Fluegel L."/>
            <person name="Davis C.M."/>
            <person name="Simpson J.R."/>
            <person name="Lauterbach L."/>
            <person name="Steele A.D."/>
            <person name="Gui C."/>
            <person name="Meng S."/>
            <person name="Li G."/>
            <person name="Viehrig K."/>
            <person name="Ye F."/>
            <person name="Su P."/>
            <person name="Kiefer A.F."/>
            <person name="Nichols A."/>
            <person name="Cepeda A.J."/>
            <person name="Yan W."/>
            <person name="Fan B."/>
            <person name="Jiang Y."/>
            <person name="Adhikari A."/>
            <person name="Zheng C.-J."/>
            <person name="Schuster L."/>
            <person name="Cowan T.M."/>
            <person name="Smanski M.J."/>
            <person name="Chevrette M.G."/>
            <person name="De Carvalho L.P.S."/>
            <person name="Shen B."/>
        </authorList>
    </citation>
    <scope>NUCLEOTIDE SEQUENCE [LARGE SCALE GENOMIC DNA]</scope>
    <source>
        <strain evidence="2 3">NPDC000234</strain>
    </source>
</reference>
<comment type="caution">
    <text evidence="2">The sequence shown here is derived from an EMBL/GenBank/DDBJ whole genome shotgun (WGS) entry which is preliminary data.</text>
</comment>
<protein>
    <recommendedName>
        <fullName evidence="4">Integral membrane protein</fullName>
    </recommendedName>
</protein>
<feature type="transmembrane region" description="Helical" evidence="1">
    <location>
        <begin position="29"/>
        <end position="46"/>
    </location>
</feature>
<keyword evidence="3" id="KW-1185">Reference proteome</keyword>
<keyword evidence="1" id="KW-0812">Transmembrane</keyword>
<evidence type="ECO:0000313" key="3">
    <source>
        <dbReference type="Proteomes" id="UP001474181"/>
    </source>
</evidence>
<sequence>MAQAAPTSGGMPRSGRTPDVFSAQTHARARVAIPIVTGLVYGYWAAANRRSGGPITGWNLLFGFLTALVFAVVLYAVLAYAPRLPRELHAVVWTAFMGIAFGFLYSQSGDSILRSIGMSLAIAAVTFILMFYRFYTHEDAAGHRIR</sequence>
<evidence type="ECO:0000313" key="2">
    <source>
        <dbReference type="EMBL" id="MER7179857.1"/>
    </source>
</evidence>
<keyword evidence="1" id="KW-1133">Transmembrane helix</keyword>
<feature type="transmembrane region" description="Helical" evidence="1">
    <location>
        <begin position="112"/>
        <end position="135"/>
    </location>
</feature>